<dbReference type="SMART" id="SM00347">
    <property type="entry name" value="HTH_MARR"/>
    <property type="match status" value="1"/>
</dbReference>
<comment type="caution">
    <text evidence="5">The sequence shown here is derived from an EMBL/GenBank/DDBJ whole genome shotgun (WGS) entry which is preliminary data.</text>
</comment>
<feature type="domain" description="HTH marR-type" evidence="4">
    <location>
        <begin position="5"/>
        <end position="146"/>
    </location>
</feature>
<dbReference type="InterPro" id="IPR000835">
    <property type="entry name" value="HTH_MarR-typ"/>
</dbReference>
<dbReference type="SUPFAM" id="SSF46785">
    <property type="entry name" value="Winged helix' DNA-binding domain"/>
    <property type="match status" value="1"/>
</dbReference>
<dbReference type="InterPro" id="IPR036390">
    <property type="entry name" value="WH_DNA-bd_sf"/>
</dbReference>
<dbReference type="RefSeq" id="WP_109729576.1">
    <property type="nucleotide sequence ID" value="NZ_BAAACK010000007.1"/>
</dbReference>
<evidence type="ECO:0000256" key="3">
    <source>
        <dbReference type="ARBA" id="ARBA00023163"/>
    </source>
</evidence>
<dbReference type="PANTHER" id="PTHR42756:SF1">
    <property type="entry name" value="TRANSCRIPTIONAL REPRESSOR OF EMRAB OPERON"/>
    <property type="match status" value="1"/>
</dbReference>
<dbReference type="Gene3D" id="1.10.10.10">
    <property type="entry name" value="Winged helix-like DNA-binding domain superfamily/Winged helix DNA-binding domain"/>
    <property type="match status" value="1"/>
</dbReference>
<dbReference type="InterPro" id="IPR036388">
    <property type="entry name" value="WH-like_DNA-bd_sf"/>
</dbReference>
<dbReference type="EMBL" id="QGDL01000001">
    <property type="protein sequence ID" value="PWJ32218.1"/>
    <property type="molecule type" value="Genomic_DNA"/>
</dbReference>
<dbReference type="Pfam" id="PF01047">
    <property type="entry name" value="MarR"/>
    <property type="match status" value="1"/>
</dbReference>
<proteinExistence type="predicted"/>
<dbReference type="OrthoDB" id="34291at2"/>
<dbReference type="GO" id="GO:0003700">
    <property type="term" value="F:DNA-binding transcription factor activity"/>
    <property type="evidence" value="ECO:0007669"/>
    <property type="project" value="InterPro"/>
</dbReference>
<dbReference type="AlphaFoldDB" id="A0A2Y9C4A1"/>
<keyword evidence="2 5" id="KW-0238">DNA-binding</keyword>
<reference evidence="5 6" key="1">
    <citation type="submission" date="2018-05" db="EMBL/GenBank/DDBJ databases">
        <title>The Hungate 1000. A catalogue of reference genomes from the rumen microbiome.</title>
        <authorList>
            <person name="Kelly W."/>
        </authorList>
    </citation>
    <scope>NUCLEOTIDE SEQUENCE [LARGE SCALE GENOMIC DNA]</scope>
    <source>
        <strain evidence="5 6">NLAE-zl-C242</strain>
    </source>
</reference>
<keyword evidence="3" id="KW-0804">Transcription</keyword>
<evidence type="ECO:0000259" key="4">
    <source>
        <dbReference type="PROSITE" id="PS50995"/>
    </source>
</evidence>
<dbReference type="Proteomes" id="UP000245845">
    <property type="component" value="Unassembled WGS sequence"/>
</dbReference>
<keyword evidence="1" id="KW-0805">Transcription regulation</keyword>
<accession>A0A2Y9C4A1</accession>
<protein>
    <submittedName>
        <fullName evidence="5">DNA-binding MarR family transcriptional regulator</fullName>
    </submittedName>
</protein>
<evidence type="ECO:0000256" key="2">
    <source>
        <dbReference type="ARBA" id="ARBA00023125"/>
    </source>
</evidence>
<name>A0A2Y9C4A1_9FIRM</name>
<dbReference type="InterPro" id="IPR011991">
    <property type="entry name" value="ArsR-like_HTH"/>
</dbReference>
<evidence type="ECO:0000256" key="1">
    <source>
        <dbReference type="ARBA" id="ARBA00023015"/>
    </source>
</evidence>
<evidence type="ECO:0000313" key="6">
    <source>
        <dbReference type="Proteomes" id="UP000245845"/>
    </source>
</evidence>
<dbReference type="GO" id="GO:0003677">
    <property type="term" value="F:DNA binding"/>
    <property type="evidence" value="ECO:0007669"/>
    <property type="project" value="UniProtKB-KW"/>
</dbReference>
<evidence type="ECO:0000313" key="5">
    <source>
        <dbReference type="EMBL" id="PWJ32218.1"/>
    </source>
</evidence>
<organism evidence="5 6">
    <name type="scientific">Faecalicatena orotica</name>
    <dbReference type="NCBI Taxonomy" id="1544"/>
    <lineage>
        <taxon>Bacteria</taxon>
        <taxon>Bacillati</taxon>
        <taxon>Bacillota</taxon>
        <taxon>Clostridia</taxon>
        <taxon>Lachnospirales</taxon>
        <taxon>Lachnospiraceae</taxon>
        <taxon>Faecalicatena</taxon>
    </lineage>
</organism>
<dbReference type="PROSITE" id="PS50995">
    <property type="entry name" value="HTH_MARR_2"/>
    <property type="match status" value="1"/>
</dbReference>
<keyword evidence="6" id="KW-1185">Reference proteome</keyword>
<dbReference type="CDD" id="cd00090">
    <property type="entry name" value="HTH_ARSR"/>
    <property type="match status" value="1"/>
</dbReference>
<dbReference type="PANTHER" id="PTHR42756">
    <property type="entry name" value="TRANSCRIPTIONAL REGULATOR, MARR"/>
    <property type="match status" value="1"/>
</dbReference>
<sequence length="162" mass="19188">MGEDRYKLFEQLWNAQDEAYDLMCEYDTLPHHYGNHILFQTEGHIVDLIAEHPGITVTELGMILKKTTSACSQIVRKLRSKGYVDQTRNDQNNRIYNLCLTKKGEELYKDHVEFNHLCQRTTYHMLEDFSEEELQNHIAVQKMLNAAYREDIKRSRNYDVSK</sequence>
<gene>
    <name evidence="5" type="ORF">A8806_101506</name>
</gene>